<dbReference type="GO" id="GO:0006078">
    <property type="term" value="P:(1-&gt;6)-beta-D-glucan biosynthetic process"/>
    <property type="evidence" value="ECO:0007669"/>
    <property type="project" value="InterPro"/>
</dbReference>
<dbReference type="AlphaFoldDB" id="A0A9W8M8N8"/>
<evidence type="ECO:0000313" key="3">
    <source>
        <dbReference type="Proteomes" id="UP001140091"/>
    </source>
</evidence>
<feature type="non-terminal residue" evidence="2">
    <location>
        <position position="1"/>
    </location>
</feature>
<dbReference type="OrthoDB" id="2432613at2759"/>
<proteinExistence type="predicted"/>
<comment type="caution">
    <text evidence="2">The sequence shown here is derived from an EMBL/GenBank/DDBJ whole genome shotgun (WGS) entry which is preliminary data.</text>
</comment>
<feature type="compositionally biased region" description="Low complexity" evidence="1">
    <location>
        <begin position="113"/>
        <end position="153"/>
    </location>
</feature>
<dbReference type="PANTHER" id="PTHR28154">
    <property type="entry name" value="CELL WALL SYNTHESIS PROTEIN KNH1-RELATED"/>
    <property type="match status" value="1"/>
</dbReference>
<evidence type="ECO:0000313" key="2">
    <source>
        <dbReference type="EMBL" id="KAJ2922925.1"/>
    </source>
</evidence>
<organism evidence="2 3">
    <name type="scientific">Candolleomyces eurysporus</name>
    <dbReference type="NCBI Taxonomy" id="2828524"/>
    <lineage>
        <taxon>Eukaryota</taxon>
        <taxon>Fungi</taxon>
        <taxon>Dikarya</taxon>
        <taxon>Basidiomycota</taxon>
        <taxon>Agaricomycotina</taxon>
        <taxon>Agaricomycetes</taxon>
        <taxon>Agaricomycetidae</taxon>
        <taxon>Agaricales</taxon>
        <taxon>Agaricineae</taxon>
        <taxon>Psathyrellaceae</taxon>
        <taxon>Candolleomyces</taxon>
    </lineage>
</organism>
<dbReference type="Proteomes" id="UP001140091">
    <property type="component" value="Unassembled WGS sequence"/>
</dbReference>
<gene>
    <name evidence="2" type="ORF">H1R20_g14202</name>
</gene>
<accession>A0A9W8M8N8</accession>
<name>A0A9W8M8N8_9AGAR</name>
<protein>
    <submittedName>
        <fullName evidence="2">Uncharacterized protein</fullName>
    </submittedName>
</protein>
<evidence type="ECO:0000256" key="1">
    <source>
        <dbReference type="SAM" id="MobiDB-lite"/>
    </source>
</evidence>
<dbReference type="GO" id="GO:0042546">
    <property type="term" value="P:cell wall biogenesis"/>
    <property type="evidence" value="ECO:0007669"/>
    <property type="project" value="InterPro"/>
</dbReference>
<reference evidence="2" key="1">
    <citation type="submission" date="2022-06" db="EMBL/GenBank/DDBJ databases">
        <title>Genome Sequence of Candolleomyces eurysporus.</title>
        <authorList>
            <person name="Buettner E."/>
        </authorList>
    </citation>
    <scope>NUCLEOTIDE SEQUENCE</scope>
    <source>
        <strain evidence="2">VTCC 930004</strain>
    </source>
</reference>
<dbReference type="EMBL" id="JANBPK010001473">
    <property type="protein sequence ID" value="KAJ2922925.1"/>
    <property type="molecule type" value="Genomic_DNA"/>
</dbReference>
<feature type="region of interest" description="Disordered" evidence="1">
    <location>
        <begin position="104"/>
        <end position="153"/>
    </location>
</feature>
<dbReference type="PANTHER" id="PTHR28154:SF1">
    <property type="entry name" value="CELL WALL SYNTHESIS PROTEIN KNH1-RELATED"/>
    <property type="match status" value="1"/>
</dbReference>
<keyword evidence="3" id="KW-1185">Reference proteome</keyword>
<dbReference type="InterPro" id="IPR045328">
    <property type="entry name" value="Kre9/Knh1"/>
</dbReference>
<sequence>MVKPPPLKDFGPSRISIYVGNALQQTSLQVVAPSVDVSTQGAVTFTVDPTIGPNSNEYFVRIESLSLKDAAQPQYPALAFSAKFTLNEMTGTFSPAISSQIAGQSTAPLQSQTSAAPRTTGTAAATTTGTTGGTARTTSAAPTGSTAASQGSGAISSRAGWAGIVIGAIAGAALF</sequence>